<sequence>MSATSELLKLFRRHLHDEYGSFPLDSGTLMKTPQNVEVVPLGVGEFTHYGLQRSINEQLIVMNFFDFLIIYIDLFVDGIPILNSRNLSLVALLGKIVHPLFSEPFFISGYYGKEKAPNVHEFMAPFQTEYSQLNVDGFTHEGHHYIVKVRLVTSDTVARNWILEHPTHLANGGCEKCVAYGFKVGGAMTFPDLNAMFKTDGNFRSTSPPPFNEFVSPIEEMDLGPVSRVPIEIMHQGHLGITKRFLNYWLEMFGKGEGALQIYESFNENYRALAKCVPLEFAKKPRAPAANRQLLSHNQLVHFNALNCAMRILSDPEFCISLNSEADKLLRYFVENVEVLYGRERMVFCVHSAIHLAADVMNFGSLEEYCSYCYESYLDISPRPLPTTDATNGIREAAVTAGRGRGRGGPRTRGGSRGGGQGAARSVAPGTKKRSESQLASRTAKALADRDFVASISTTSETGSSTTITRTLHPTSSVDTLDSVNLGILVDPTDLTTSVGSDSNPATRPDTLNPLDQASTIDPHTPDNLSIQSFDQNSLDHQKSQDSVTENIDGVDIMDYSEEVINDTQQKETENEDTFSLPETDLVDSEQHTGCVNQSERQSVPETQPPLAGESVPGTQPPLGGEPVPDTQVVNGSDIQYIKTTLNKFVQALAENTARIARLEEAQVNQPRGQVGVVTIEPPKKSLLPALPVRKRQDLRNSSKNLENSVEMQAQFRERILGLGSKGPGGKIREAMKNVMTNRIDIFVSAGITDEYDAQTTIGNWLRRSGTRYNQSLIANPNIADETSGESSEGEDDDDRNDNRIGLFDDEEADGDGRESNLDDDNYALGEHYDDDEYSRDEE</sequence>
<dbReference type="Proteomes" id="UP001239111">
    <property type="component" value="Chromosome 1"/>
</dbReference>
<comment type="caution">
    <text evidence="1">The sequence shown here is derived from an EMBL/GenBank/DDBJ whole genome shotgun (WGS) entry which is preliminary data.</text>
</comment>
<reference evidence="1" key="1">
    <citation type="submission" date="2023-04" db="EMBL/GenBank/DDBJ databases">
        <title>A chromosome-level genome assembly of the parasitoid wasp Eretmocerus hayati.</title>
        <authorList>
            <person name="Zhong Y."/>
            <person name="Liu S."/>
            <person name="Liu Y."/>
        </authorList>
    </citation>
    <scope>NUCLEOTIDE SEQUENCE</scope>
    <source>
        <strain evidence="1">ZJU_SS_LIU_2023</strain>
    </source>
</reference>
<accession>A0ACC2PK99</accession>
<name>A0ACC2PK99_9HYME</name>
<evidence type="ECO:0000313" key="1">
    <source>
        <dbReference type="EMBL" id="KAJ8683886.1"/>
    </source>
</evidence>
<proteinExistence type="predicted"/>
<evidence type="ECO:0000313" key="2">
    <source>
        <dbReference type="Proteomes" id="UP001239111"/>
    </source>
</evidence>
<protein>
    <submittedName>
        <fullName evidence="1">Uncharacterized protein</fullName>
    </submittedName>
</protein>
<keyword evidence="2" id="KW-1185">Reference proteome</keyword>
<dbReference type="EMBL" id="CM056741">
    <property type="protein sequence ID" value="KAJ8683886.1"/>
    <property type="molecule type" value="Genomic_DNA"/>
</dbReference>
<gene>
    <name evidence="1" type="ORF">QAD02_019678</name>
</gene>
<organism evidence="1 2">
    <name type="scientific">Eretmocerus hayati</name>
    <dbReference type="NCBI Taxonomy" id="131215"/>
    <lineage>
        <taxon>Eukaryota</taxon>
        <taxon>Metazoa</taxon>
        <taxon>Ecdysozoa</taxon>
        <taxon>Arthropoda</taxon>
        <taxon>Hexapoda</taxon>
        <taxon>Insecta</taxon>
        <taxon>Pterygota</taxon>
        <taxon>Neoptera</taxon>
        <taxon>Endopterygota</taxon>
        <taxon>Hymenoptera</taxon>
        <taxon>Apocrita</taxon>
        <taxon>Proctotrupomorpha</taxon>
        <taxon>Chalcidoidea</taxon>
        <taxon>Aphelinidae</taxon>
        <taxon>Aphelininae</taxon>
        <taxon>Eretmocerus</taxon>
    </lineage>
</organism>